<sequence length="290" mass="31851">MTYLLIRPLTPAVFRWGGLSSVLLSGSMYQGYFEAMPLPSTIYGFLKLAYIVNGLGSDAPRFRGPMFYVEGSRGSYLCAYSFTKKGRAMLCPSGESLRLYKVEDRHYIKKIGIALDKGTKGAKENYIYMERDVDLGLIARDILGEGPTRYGVLVEVYDDEAYDKTLKLNNSIGAFGGESRPAKIEVIKDIKVKEGALGLGSVLISPAIVDVVDDNKIVWDKNQATATPVKAETKEGDRECTAVIYRLLSLGFDNGRRLPMALAVMPGVKVDVKGPVGLCTERGWGSVMEF</sequence>
<accession>D9PZC9</accession>
<evidence type="ECO:0000313" key="1">
    <source>
        <dbReference type="EMBL" id="ADL18417.1"/>
    </source>
</evidence>
<gene>
    <name evidence="1" type="ordered locus">ASAC_0008</name>
</gene>
<dbReference type="OrthoDB" id="44163at2157"/>
<dbReference type="EMBL" id="CP001742">
    <property type="protein sequence ID" value="ADL18417.1"/>
    <property type="molecule type" value="Genomic_DNA"/>
</dbReference>
<dbReference type="InParanoid" id="D9PZC9"/>
<proteinExistence type="predicted"/>
<evidence type="ECO:0000313" key="2">
    <source>
        <dbReference type="Proteomes" id="UP000000346"/>
    </source>
</evidence>
<dbReference type="RefSeq" id="WP_013265929.1">
    <property type="nucleotide sequence ID" value="NC_014374.1"/>
</dbReference>
<reference evidence="1 2" key="1">
    <citation type="journal article" date="2010" name="Appl. Environ. Microbiol.">
        <title>The genome sequence of the crenarchaeon Acidilobus saccharovorans supports a new order, Acidilobales, and suggests an important ecological role in terrestrial acidic hot springs.</title>
        <authorList>
            <person name="Mardanov A.V."/>
            <person name="Svetlitchnyi V.A."/>
            <person name="Beletsky A.V."/>
            <person name="Prokofeva M.I."/>
            <person name="Bonch-Osmolovskaya E.A."/>
            <person name="Ravin N.V."/>
            <person name="Skryabin K.G."/>
        </authorList>
    </citation>
    <scope>NUCLEOTIDE SEQUENCE [LARGE SCALE GENOMIC DNA]</scope>
    <source>
        <strain evidence="2">DSM 16705 / JCM 18335 / VKM B-2471 / 345-15</strain>
    </source>
</reference>
<name>D9PZC9_ACIS3</name>
<evidence type="ECO:0008006" key="3">
    <source>
        <dbReference type="Google" id="ProtNLM"/>
    </source>
</evidence>
<dbReference type="AlphaFoldDB" id="D9PZC9"/>
<dbReference type="KEGG" id="asc:ASAC_0008"/>
<protein>
    <recommendedName>
        <fullName evidence="3">CRISPR-associated protein, Cmr3 family</fullName>
    </recommendedName>
</protein>
<dbReference type="STRING" id="666510.ASAC_0008"/>
<dbReference type="HOGENOM" id="CLU_992549_0_0_2"/>
<organism evidence="1 2">
    <name type="scientific">Acidilobus saccharovorans (strain DSM 16705 / JCM 18335 / VKM B-2471 / 345-15)</name>
    <dbReference type="NCBI Taxonomy" id="666510"/>
    <lineage>
        <taxon>Archaea</taxon>
        <taxon>Thermoproteota</taxon>
        <taxon>Thermoprotei</taxon>
        <taxon>Acidilobales</taxon>
        <taxon>Acidilobaceae</taxon>
        <taxon>Acidilobus</taxon>
    </lineage>
</organism>
<dbReference type="GeneID" id="9498219"/>
<dbReference type="Proteomes" id="UP000000346">
    <property type="component" value="Chromosome"/>
</dbReference>
<keyword evidence="2" id="KW-1185">Reference proteome</keyword>
<dbReference type="eggNOG" id="arCOG02665">
    <property type="taxonomic scope" value="Archaea"/>
</dbReference>